<protein>
    <submittedName>
        <fullName evidence="1">3-methyladenine DNA glycosylase AlkD</fullName>
    </submittedName>
</protein>
<evidence type="ECO:0000313" key="1">
    <source>
        <dbReference type="EMBL" id="SET38161.1"/>
    </source>
</evidence>
<dbReference type="PANTHER" id="PTHR34070">
    <property type="entry name" value="ARMADILLO-TYPE FOLD"/>
    <property type="match status" value="1"/>
</dbReference>
<dbReference type="Proteomes" id="UP000198508">
    <property type="component" value="Unassembled WGS sequence"/>
</dbReference>
<dbReference type="RefSeq" id="WP_092361825.1">
    <property type="nucleotide sequence ID" value="NZ_DAINWJ010000111.1"/>
</dbReference>
<evidence type="ECO:0000313" key="2">
    <source>
        <dbReference type="Proteomes" id="UP000198508"/>
    </source>
</evidence>
<accession>A0A1I0DZH5</accession>
<name>A0A1I0DZH5_9FIRM</name>
<dbReference type="AlphaFoldDB" id="A0A1I0DZH5"/>
<dbReference type="SUPFAM" id="SSF48371">
    <property type="entry name" value="ARM repeat"/>
    <property type="match status" value="1"/>
</dbReference>
<gene>
    <name evidence="1" type="ORF">SAMN05216313_105173</name>
</gene>
<organism evidence="1 2">
    <name type="scientific">Enterocloster lavalensis</name>
    <dbReference type="NCBI Taxonomy" id="460384"/>
    <lineage>
        <taxon>Bacteria</taxon>
        <taxon>Bacillati</taxon>
        <taxon>Bacillota</taxon>
        <taxon>Clostridia</taxon>
        <taxon>Lachnospirales</taxon>
        <taxon>Lachnospiraceae</taxon>
        <taxon>Enterocloster</taxon>
    </lineage>
</organism>
<keyword evidence="2" id="KW-1185">Reference proteome</keyword>
<sequence>MTLERSEIRRRLEELAEPGYRDFNRKLLPGVEDMLGVRTPALRRLAREIAKGDWRGYVDQVRTAWQQGEACHEERLLWGMVVGAGAGAWEEAAAYIRDFVPVIDNWAVCDSFCGTLKIAGKHKAEMWELLTPYLDSELEYECRFGAVMLLDYFIDEDYVDRALGALDRIRSQAYYSRMAVAWAVSIFYVKMPERVMPYLEKNHLDDWTYNKALQKICESLRIDGQTRAVIRSMKRQAGPAGGIDRREMP</sequence>
<dbReference type="Gene3D" id="1.25.10.90">
    <property type="match status" value="1"/>
</dbReference>
<dbReference type="Pfam" id="PF08713">
    <property type="entry name" value="DNA_alkylation"/>
    <property type="match status" value="1"/>
</dbReference>
<proteinExistence type="predicted"/>
<dbReference type="CDD" id="cd06561">
    <property type="entry name" value="AlkD_like"/>
    <property type="match status" value="1"/>
</dbReference>
<dbReference type="InterPro" id="IPR014825">
    <property type="entry name" value="DNA_alkylation"/>
</dbReference>
<dbReference type="STRING" id="460384.SAMN05216313_105173"/>
<reference evidence="2" key="1">
    <citation type="submission" date="2016-10" db="EMBL/GenBank/DDBJ databases">
        <authorList>
            <person name="Varghese N."/>
            <person name="Submissions S."/>
        </authorList>
    </citation>
    <scope>NUCLEOTIDE SEQUENCE [LARGE SCALE GENOMIC DNA]</scope>
    <source>
        <strain evidence="2">NLAE-zl-G277</strain>
    </source>
</reference>
<dbReference type="PANTHER" id="PTHR34070:SF1">
    <property type="entry name" value="DNA ALKYLATION REPAIR PROTEIN"/>
    <property type="match status" value="1"/>
</dbReference>
<dbReference type="EMBL" id="FOIM01000005">
    <property type="protein sequence ID" value="SET38161.1"/>
    <property type="molecule type" value="Genomic_DNA"/>
</dbReference>
<dbReference type="InterPro" id="IPR016024">
    <property type="entry name" value="ARM-type_fold"/>
</dbReference>